<evidence type="ECO:0000256" key="1">
    <source>
        <dbReference type="ARBA" id="ARBA00004141"/>
    </source>
</evidence>
<evidence type="ECO:0000256" key="6">
    <source>
        <dbReference type="SAM" id="Phobius"/>
    </source>
</evidence>
<dbReference type="InterPro" id="IPR020846">
    <property type="entry name" value="MFS_dom"/>
</dbReference>
<comment type="similarity">
    <text evidence="2">Belongs to the major facilitator superfamily. TCR/Tet family.</text>
</comment>
<dbReference type="Gene3D" id="1.20.1250.20">
    <property type="entry name" value="MFS general substrate transporter like domains"/>
    <property type="match status" value="2"/>
</dbReference>
<dbReference type="Proteomes" id="UP000322873">
    <property type="component" value="Unassembled WGS sequence"/>
</dbReference>
<gene>
    <name evidence="8" type="ORF">EYC84_010283</name>
</gene>
<comment type="caution">
    <text evidence="8">The sequence shown here is derived from an EMBL/GenBank/DDBJ whole genome shotgun (WGS) entry which is preliminary data.</text>
</comment>
<feature type="transmembrane region" description="Helical" evidence="6">
    <location>
        <begin position="403"/>
        <end position="422"/>
    </location>
</feature>
<dbReference type="VEuPathDB" id="FungiDB:MFRU_007g02930"/>
<dbReference type="PROSITE" id="PS50850">
    <property type="entry name" value="MFS"/>
    <property type="match status" value="1"/>
</dbReference>
<dbReference type="CDD" id="cd17502">
    <property type="entry name" value="MFS_Azr1_MDR_like"/>
    <property type="match status" value="1"/>
</dbReference>
<feature type="transmembrane region" description="Helical" evidence="6">
    <location>
        <begin position="229"/>
        <end position="250"/>
    </location>
</feature>
<dbReference type="PANTHER" id="PTHR23501">
    <property type="entry name" value="MAJOR FACILITATOR SUPERFAMILY"/>
    <property type="match status" value="1"/>
</dbReference>
<evidence type="ECO:0000256" key="3">
    <source>
        <dbReference type="ARBA" id="ARBA00022692"/>
    </source>
</evidence>
<evidence type="ECO:0000313" key="8">
    <source>
        <dbReference type="EMBL" id="KAA8567243.1"/>
    </source>
</evidence>
<feature type="transmembrane region" description="Helical" evidence="6">
    <location>
        <begin position="200"/>
        <end position="222"/>
    </location>
</feature>
<dbReference type="SUPFAM" id="SSF103473">
    <property type="entry name" value="MFS general substrate transporter"/>
    <property type="match status" value="1"/>
</dbReference>
<dbReference type="Pfam" id="PF07690">
    <property type="entry name" value="MFS_1"/>
    <property type="match status" value="1"/>
</dbReference>
<feature type="transmembrane region" description="Helical" evidence="6">
    <location>
        <begin position="140"/>
        <end position="159"/>
    </location>
</feature>
<comment type="subcellular location">
    <subcellularLocation>
        <location evidence="1">Membrane</location>
        <topology evidence="1">Multi-pass membrane protein</topology>
    </subcellularLocation>
</comment>
<feature type="transmembrane region" description="Helical" evidence="6">
    <location>
        <begin position="377"/>
        <end position="397"/>
    </location>
</feature>
<feature type="transmembrane region" description="Helical" evidence="6">
    <location>
        <begin position="340"/>
        <end position="365"/>
    </location>
</feature>
<evidence type="ECO:0000256" key="4">
    <source>
        <dbReference type="ARBA" id="ARBA00022989"/>
    </source>
</evidence>
<feature type="transmembrane region" description="Helical" evidence="6">
    <location>
        <begin position="171"/>
        <end position="194"/>
    </location>
</feature>
<dbReference type="InterPro" id="IPR011701">
    <property type="entry name" value="MFS"/>
</dbReference>
<evidence type="ECO:0000256" key="5">
    <source>
        <dbReference type="ARBA" id="ARBA00023136"/>
    </source>
</evidence>
<keyword evidence="4 6" id="KW-1133">Transmembrane helix</keyword>
<dbReference type="GO" id="GO:0005886">
    <property type="term" value="C:plasma membrane"/>
    <property type="evidence" value="ECO:0007669"/>
    <property type="project" value="TreeGrafter"/>
</dbReference>
<evidence type="ECO:0000313" key="9">
    <source>
        <dbReference type="Proteomes" id="UP000322873"/>
    </source>
</evidence>
<dbReference type="EMBL" id="VICG01000011">
    <property type="protein sequence ID" value="KAA8567243.1"/>
    <property type="molecule type" value="Genomic_DNA"/>
</dbReference>
<keyword evidence="5 6" id="KW-0472">Membrane</keyword>
<keyword evidence="9" id="KW-1185">Reference proteome</keyword>
<reference evidence="8 9" key="1">
    <citation type="submission" date="2019-06" db="EMBL/GenBank/DDBJ databases">
        <title>Genome Sequence of the Brown Rot Fungal Pathogen Monilinia fructicola.</title>
        <authorList>
            <person name="De Miccolis Angelini R.M."/>
            <person name="Landi L."/>
            <person name="Abate D."/>
            <person name="Pollastro S."/>
            <person name="Romanazzi G."/>
            <person name="Faretra F."/>
        </authorList>
    </citation>
    <scope>NUCLEOTIDE SEQUENCE [LARGE SCALE GENOMIC DNA]</scope>
    <source>
        <strain evidence="8 9">Mfrc123</strain>
    </source>
</reference>
<organism evidence="8 9">
    <name type="scientific">Monilinia fructicola</name>
    <name type="common">Brown rot fungus</name>
    <name type="synonym">Ciboria fructicola</name>
    <dbReference type="NCBI Taxonomy" id="38448"/>
    <lineage>
        <taxon>Eukaryota</taxon>
        <taxon>Fungi</taxon>
        <taxon>Dikarya</taxon>
        <taxon>Ascomycota</taxon>
        <taxon>Pezizomycotina</taxon>
        <taxon>Leotiomycetes</taxon>
        <taxon>Helotiales</taxon>
        <taxon>Sclerotiniaceae</taxon>
        <taxon>Monilinia</taxon>
    </lineage>
</organism>
<feature type="transmembrane region" description="Helical" evidence="6">
    <location>
        <begin position="301"/>
        <end position="320"/>
    </location>
</feature>
<protein>
    <recommendedName>
        <fullName evidence="7">Major facilitator superfamily (MFS) profile domain-containing protein</fullName>
    </recommendedName>
</protein>
<dbReference type="InterPro" id="IPR036259">
    <property type="entry name" value="MFS_trans_sf"/>
</dbReference>
<name>A0A5M9JFZ4_MONFR</name>
<feature type="domain" description="Major facilitator superfamily (MFS) profile" evidence="7">
    <location>
        <begin position="76"/>
        <end position="574"/>
    </location>
</feature>
<sequence>MTTDKILYSHAIIATTTSEQKNSNQEMEERTRNLSVPLSLSEDSKTKSIPVLEPAAGAHVPDQEPQWVSGLKLLPIVIAVTIGSFLMLLDISIIVTATPVITSHFHSLQDVGWYGAAYELASAVLQPLTGKFYSNFDPKWTFLAFFALFEVGSLICAVATSSKMFIIGRAVAGLGTSGILNGAFTIIAGCVPMHKRPALIGFVSGVSQLGLVAGPLIGGALTQYVNWRWCFYINLPIGGLLAVLLIFSHVPDPLPKPPFRTALRTLPPKLDLWGFVFFAGAALQLLLALDYGGTTFRWNSATIIGLFCGSGGTFLVFLGWEYHKGDEAMIAFSMVKQKIVWSSCLAYGLFMAQLVCVAYYLPIYFQGVKGASPTMSGVYFLPIVLSHVLFAITSGILLGKLGYYLPFALIGSALVAIGNGLLATLLPETSTGKWIGYQIISGAGRGLALQIPIIAVQNTLASTQIPDAMAILMFSQSFIVALFLSFSDTIFTNSLKTLIPEYAPSIDPQVVINAGATGFRSLFEGDNLVGILVAYAKSIDRELYLTAGAAVGCFAASWFMGFKDIRKKDEGSKA</sequence>
<evidence type="ECO:0000256" key="2">
    <source>
        <dbReference type="ARBA" id="ARBA00007520"/>
    </source>
</evidence>
<keyword evidence="3 6" id="KW-0812">Transmembrane</keyword>
<proteinExistence type="inferred from homology"/>
<accession>A0A5M9JFZ4</accession>
<dbReference type="GO" id="GO:0022857">
    <property type="term" value="F:transmembrane transporter activity"/>
    <property type="evidence" value="ECO:0007669"/>
    <property type="project" value="InterPro"/>
</dbReference>
<feature type="transmembrane region" description="Helical" evidence="6">
    <location>
        <begin position="468"/>
        <end position="486"/>
    </location>
</feature>
<feature type="transmembrane region" description="Helical" evidence="6">
    <location>
        <begin position="543"/>
        <end position="562"/>
    </location>
</feature>
<dbReference type="PANTHER" id="PTHR23501:SF193">
    <property type="entry name" value="MULTIDRUG TRANSPORTER, PUTATIVE (AFU_ORTHOLOGUE AFUA_8G00940)-RELATED"/>
    <property type="match status" value="1"/>
</dbReference>
<dbReference type="AlphaFoldDB" id="A0A5M9JFZ4"/>
<feature type="transmembrane region" description="Helical" evidence="6">
    <location>
        <begin position="73"/>
        <end position="95"/>
    </location>
</feature>
<evidence type="ECO:0000259" key="7">
    <source>
        <dbReference type="PROSITE" id="PS50850"/>
    </source>
</evidence>
<dbReference type="FunFam" id="1.20.1250.20:FF:000196">
    <property type="entry name" value="MFS toxin efflux pump (AflT)"/>
    <property type="match status" value="1"/>
</dbReference>